<evidence type="ECO:0000256" key="3">
    <source>
        <dbReference type="ARBA" id="ARBA00022741"/>
    </source>
</evidence>
<evidence type="ECO:0000256" key="5">
    <source>
        <dbReference type="ARBA" id="ARBA00022989"/>
    </source>
</evidence>
<dbReference type="RefSeq" id="WP_152265228.1">
    <property type="nucleotide sequence ID" value="NZ_VOKX01000106.1"/>
</dbReference>
<name>A0A5N5W1V2_STRMB</name>
<sequence length="615" mass="67114">MPEPVEPRQKRAELRSAFEDASFWTLCRRIPSLLAQIARMAWAIDRRDVLLLVGCQIASGVAAAVVLAATARAMVPILGGGLVPDRVREALPALAVVAVAAAVGRIAFGLAAWAVARLKPRVMTAADTALVQAMLSVELEAFNRADFSEQHEHAETGVMRCERMLYDAQSFMAAFIRLVAAFGVVTVLHPLMLPVLLLAVLPSGIGAVAEAKIEYRTHYQNAANRNLKGMMRWHITTSGYANEVRANSMRAYLGFWYETLSRRIDQRTVAAAGRQVRTNLLAAAAGGVCLTGAWATLVWLTVSGRVSLAVSATAVVAVRTALGNLANVIHYCATLFHSSLFLGDWKRFVDTTAAELALARGGEKAPVCPETIRLDNVTYSYPNRPRPAVDGLSLTLRRGEVVAVVGENGSGKSSLIKLLTGLYLPEKGTVSWDGVDLRTVDPDTVWAQTGLVPQFFACWPLACRENVTLGQPATWDDEAVWEVVETVGMREVVEELPEGLDMLLAREVWGGVTLSGGQWQRLACCRALYRKPAVLVLDEPTSEMDARGEHLIFQALKAMAADRISIVVTHRLENTKIADRIIVMEDGRITEQGTFERLIKAGGLFQELYELSQDR</sequence>
<dbReference type="GO" id="GO:0005524">
    <property type="term" value="F:ATP binding"/>
    <property type="evidence" value="ECO:0007669"/>
    <property type="project" value="UniProtKB-KW"/>
</dbReference>
<dbReference type="Proteomes" id="UP000327000">
    <property type="component" value="Unassembled WGS sequence"/>
</dbReference>
<organism evidence="9 10">
    <name type="scientific">Streptomyces mobaraensis</name>
    <name type="common">Streptoverticillium mobaraense</name>
    <dbReference type="NCBI Taxonomy" id="35621"/>
    <lineage>
        <taxon>Bacteria</taxon>
        <taxon>Bacillati</taxon>
        <taxon>Actinomycetota</taxon>
        <taxon>Actinomycetes</taxon>
        <taxon>Kitasatosporales</taxon>
        <taxon>Streptomycetaceae</taxon>
        <taxon>Streptomyces</taxon>
    </lineage>
</organism>
<dbReference type="CDD" id="cd03228">
    <property type="entry name" value="ABCC_MRP_Like"/>
    <property type="match status" value="1"/>
</dbReference>
<keyword evidence="10" id="KW-1185">Reference proteome</keyword>
<feature type="transmembrane region" description="Helical" evidence="7">
    <location>
        <begin position="280"/>
        <end position="302"/>
    </location>
</feature>
<evidence type="ECO:0000259" key="8">
    <source>
        <dbReference type="PROSITE" id="PS50893"/>
    </source>
</evidence>
<dbReference type="EMBL" id="VOKX01000106">
    <property type="protein sequence ID" value="KAB7835771.1"/>
    <property type="molecule type" value="Genomic_DNA"/>
</dbReference>
<proteinExistence type="predicted"/>
<keyword evidence="4 9" id="KW-0067">ATP-binding</keyword>
<comment type="subcellular location">
    <subcellularLocation>
        <location evidence="1">Cell membrane</location>
        <topology evidence="1">Multi-pass membrane protein</topology>
    </subcellularLocation>
</comment>
<feature type="transmembrane region" description="Helical" evidence="7">
    <location>
        <begin position="49"/>
        <end position="71"/>
    </location>
</feature>
<feature type="domain" description="ABC transporter" evidence="8">
    <location>
        <begin position="372"/>
        <end position="611"/>
    </location>
</feature>
<dbReference type="SMART" id="SM00382">
    <property type="entry name" value="AAA"/>
    <property type="match status" value="1"/>
</dbReference>
<dbReference type="GO" id="GO:0015421">
    <property type="term" value="F:ABC-type oligopeptide transporter activity"/>
    <property type="evidence" value="ECO:0007669"/>
    <property type="project" value="TreeGrafter"/>
</dbReference>
<evidence type="ECO:0000256" key="1">
    <source>
        <dbReference type="ARBA" id="ARBA00004651"/>
    </source>
</evidence>
<evidence type="ECO:0000256" key="6">
    <source>
        <dbReference type="ARBA" id="ARBA00023136"/>
    </source>
</evidence>
<dbReference type="PANTHER" id="PTHR43394">
    <property type="entry name" value="ATP-DEPENDENT PERMEASE MDL1, MITOCHONDRIAL"/>
    <property type="match status" value="1"/>
</dbReference>
<dbReference type="InterPro" id="IPR003593">
    <property type="entry name" value="AAA+_ATPase"/>
</dbReference>
<evidence type="ECO:0000256" key="2">
    <source>
        <dbReference type="ARBA" id="ARBA00022692"/>
    </source>
</evidence>
<feature type="transmembrane region" description="Helical" evidence="7">
    <location>
        <begin position="91"/>
        <end position="116"/>
    </location>
</feature>
<keyword evidence="5 7" id="KW-1133">Transmembrane helix</keyword>
<comment type="caution">
    <text evidence="9">The sequence shown here is derived from an EMBL/GenBank/DDBJ whole genome shotgun (WGS) entry which is preliminary data.</text>
</comment>
<dbReference type="PROSITE" id="PS50893">
    <property type="entry name" value="ABC_TRANSPORTER_2"/>
    <property type="match status" value="1"/>
</dbReference>
<reference evidence="9 10" key="1">
    <citation type="journal article" date="2019" name="Microb. Cell Fact.">
        <title>Exploring novel herbicidin analogues by transcriptional regulator overexpression and MS/MS molecular networking.</title>
        <authorList>
            <person name="Shi Y."/>
            <person name="Gu R."/>
            <person name="Li Y."/>
            <person name="Wang X."/>
            <person name="Ren W."/>
            <person name="Li X."/>
            <person name="Wang L."/>
            <person name="Xie Y."/>
            <person name="Hong B."/>
        </authorList>
    </citation>
    <scope>NUCLEOTIDE SEQUENCE [LARGE SCALE GENOMIC DNA]</scope>
    <source>
        <strain evidence="9 10">US-43</strain>
    </source>
</reference>
<dbReference type="InterPro" id="IPR003439">
    <property type="entry name" value="ABC_transporter-like_ATP-bd"/>
</dbReference>
<evidence type="ECO:0000313" key="10">
    <source>
        <dbReference type="Proteomes" id="UP000327000"/>
    </source>
</evidence>
<dbReference type="GO" id="GO:0016887">
    <property type="term" value="F:ATP hydrolysis activity"/>
    <property type="evidence" value="ECO:0007669"/>
    <property type="project" value="InterPro"/>
</dbReference>
<dbReference type="Gene3D" id="3.40.50.300">
    <property type="entry name" value="P-loop containing nucleotide triphosphate hydrolases"/>
    <property type="match status" value="1"/>
</dbReference>
<evidence type="ECO:0000256" key="7">
    <source>
        <dbReference type="SAM" id="Phobius"/>
    </source>
</evidence>
<dbReference type="GO" id="GO:0005886">
    <property type="term" value="C:plasma membrane"/>
    <property type="evidence" value="ECO:0007669"/>
    <property type="project" value="UniProtKB-SubCell"/>
</dbReference>
<dbReference type="OrthoDB" id="9806127at2"/>
<dbReference type="SUPFAM" id="SSF52540">
    <property type="entry name" value="P-loop containing nucleoside triphosphate hydrolases"/>
    <property type="match status" value="1"/>
</dbReference>
<evidence type="ECO:0000256" key="4">
    <source>
        <dbReference type="ARBA" id="ARBA00022840"/>
    </source>
</evidence>
<dbReference type="Pfam" id="PF00005">
    <property type="entry name" value="ABC_tran"/>
    <property type="match status" value="1"/>
</dbReference>
<dbReference type="PANTHER" id="PTHR43394:SF1">
    <property type="entry name" value="ATP-BINDING CASSETTE SUB-FAMILY B MEMBER 10, MITOCHONDRIAL"/>
    <property type="match status" value="1"/>
</dbReference>
<dbReference type="InterPro" id="IPR036640">
    <property type="entry name" value="ABC1_TM_sf"/>
</dbReference>
<dbReference type="Gene3D" id="1.20.1560.10">
    <property type="entry name" value="ABC transporter type 1, transmembrane domain"/>
    <property type="match status" value="1"/>
</dbReference>
<keyword evidence="2 7" id="KW-0812">Transmembrane</keyword>
<dbReference type="SUPFAM" id="SSF90123">
    <property type="entry name" value="ABC transporter transmembrane region"/>
    <property type="match status" value="1"/>
</dbReference>
<keyword evidence="6 7" id="KW-0472">Membrane</keyword>
<evidence type="ECO:0000313" key="9">
    <source>
        <dbReference type="EMBL" id="KAB7835771.1"/>
    </source>
</evidence>
<protein>
    <submittedName>
        <fullName evidence="9">ABC transporter ATP-binding protein</fullName>
    </submittedName>
</protein>
<dbReference type="AlphaFoldDB" id="A0A5N5W1V2"/>
<dbReference type="InterPro" id="IPR027417">
    <property type="entry name" value="P-loop_NTPase"/>
</dbReference>
<accession>A0A5N5W1V2</accession>
<gene>
    <name evidence="9" type="ORF">FRZ00_26505</name>
</gene>
<dbReference type="InterPro" id="IPR039421">
    <property type="entry name" value="Type_1_exporter"/>
</dbReference>
<keyword evidence="3" id="KW-0547">Nucleotide-binding</keyword>